<name>A0A8J3ZDE5_9ACTN</name>
<reference evidence="7" key="1">
    <citation type="submission" date="2021-01" db="EMBL/GenBank/DDBJ databases">
        <title>Whole genome shotgun sequence of Virgisporangium aurantiacum NBRC 16421.</title>
        <authorList>
            <person name="Komaki H."/>
            <person name="Tamura T."/>
        </authorList>
    </citation>
    <scope>NUCLEOTIDE SEQUENCE</scope>
    <source>
        <strain evidence="7">NBRC 16421</strain>
    </source>
</reference>
<dbReference type="SUPFAM" id="SSF46689">
    <property type="entry name" value="Homeodomain-like"/>
    <property type="match status" value="1"/>
</dbReference>
<dbReference type="InterPro" id="IPR050109">
    <property type="entry name" value="HTH-type_TetR-like_transc_reg"/>
</dbReference>
<feature type="DNA-binding region" description="H-T-H motif" evidence="4">
    <location>
        <begin position="35"/>
        <end position="54"/>
    </location>
</feature>
<dbReference type="PANTHER" id="PTHR30055">
    <property type="entry name" value="HTH-TYPE TRANSCRIPTIONAL REGULATOR RUTR"/>
    <property type="match status" value="1"/>
</dbReference>
<dbReference type="RefSeq" id="WP_204002201.1">
    <property type="nucleotide sequence ID" value="NZ_BOPG01000047.1"/>
</dbReference>
<dbReference type="PANTHER" id="PTHR30055:SF234">
    <property type="entry name" value="HTH-TYPE TRANSCRIPTIONAL REGULATOR BETI"/>
    <property type="match status" value="1"/>
</dbReference>
<gene>
    <name evidence="7" type="ORF">Vau01_071020</name>
</gene>
<evidence type="ECO:0000313" key="8">
    <source>
        <dbReference type="Proteomes" id="UP000612585"/>
    </source>
</evidence>
<protein>
    <submittedName>
        <fullName evidence="7">TetR family transcriptional regulator</fullName>
    </submittedName>
</protein>
<keyword evidence="8" id="KW-1185">Reference proteome</keyword>
<dbReference type="Gene3D" id="1.10.357.10">
    <property type="entry name" value="Tetracycline Repressor, domain 2"/>
    <property type="match status" value="1"/>
</dbReference>
<sequence>MLNSERARPLPPDERRASLVAAAIPLIAEHGLKVTTKQIATAAGVAEGTIFRVFTDKTELIQAAINTAFDPERTLAELGAIDIGLPLFERCLAITRVLQDRLVTVFKIMIAMRMAPGQPKYRPKQGNTPGQVGPPGSPGASFDPRTEQIFHEIVRLLEPDSARFTSPVKDVANILRLLTFSGSHPYISDGNLLTAEQITSTVLDGVRRRPDTPDHGGPRC</sequence>
<keyword evidence="3" id="KW-0804">Transcription</keyword>
<dbReference type="PRINTS" id="PR00455">
    <property type="entry name" value="HTHTETR"/>
</dbReference>
<evidence type="ECO:0000259" key="6">
    <source>
        <dbReference type="PROSITE" id="PS50977"/>
    </source>
</evidence>
<evidence type="ECO:0000256" key="4">
    <source>
        <dbReference type="PROSITE-ProRule" id="PRU00335"/>
    </source>
</evidence>
<dbReference type="Pfam" id="PF00440">
    <property type="entry name" value="TetR_N"/>
    <property type="match status" value="1"/>
</dbReference>
<keyword evidence="1" id="KW-0805">Transcription regulation</keyword>
<dbReference type="InterPro" id="IPR009057">
    <property type="entry name" value="Homeodomain-like_sf"/>
</dbReference>
<organism evidence="7 8">
    <name type="scientific">Virgisporangium aurantiacum</name>
    <dbReference type="NCBI Taxonomy" id="175570"/>
    <lineage>
        <taxon>Bacteria</taxon>
        <taxon>Bacillati</taxon>
        <taxon>Actinomycetota</taxon>
        <taxon>Actinomycetes</taxon>
        <taxon>Micromonosporales</taxon>
        <taxon>Micromonosporaceae</taxon>
        <taxon>Virgisporangium</taxon>
    </lineage>
</organism>
<dbReference type="InterPro" id="IPR001647">
    <property type="entry name" value="HTH_TetR"/>
</dbReference>
<dbReference type="GO" id="GO:0003700">
    <property type="term" value="F:DNA-binding transcription factor activity"/>
    <property type="evidence" value="ECO:0007669"/>
    <property type="project" value="TreeGrafter"/>
</dbReference>
<dbReference type="Proteomes" id="UP000612585">
    <property type="component" value="Unassembled WGS sequence"/>
</dbReference>
<dbReference type="PROSITE" id="PS50977">
    <property type="entry name" value="HTH_TETR_2"/>
    <property type="match status" value="1"/>
</dbReference>
<comment type="caution">
    <text evidence="7">The sequence shown here is derived from an EMBL/GenBank/DDBJ whole genome shotgun (WGS) entry which is preliminary data.</text>
</comment>
<keyword evidence="2 4" id="KW-0238">DNA-binding</keyword>
<evidence type="ECO:0000313" key="7">
    <source>
        <dbReference type="EMBL" id="GIJ59586.1"/>
    </source>
</evidence>
<feature type="domain" description="HTH tetR-type" evidence="6">
    <location>
        <begin position="13"/>
        <end position="72"/>
    </location>
</feature>
<dbReference type="EMBL" id="BOPG01000047">
    <property type="protein sequence ID" value="GIJ59586.1"/>
    <property type="molecule type" value="Genomic_DNA"/>
</dbReference>
<proteinExistence type="predicted"/>
<feature type="region of interest" description="Disordered" evidence="5">
    <location>
        <begin position="117"/>
        <end position="144"/>
    </location>
</feature>
<evidence type="ECO:0000256" key="2">
    <source>
        <dbReference type="ARBA" id="ARBA00023125"/>
    </source>
</evidence>
<evidence type="ECO:0000256" key="5">
    <source>
        <dbReference type="SAM" id="MobiDB-lite"/>
    </source>
</evidence>
<dbReference type="GO" id="GO:0000976">
    <property type="term" value="F:transcription cis-regulatory region binding"/>
    <property type="evidence" value="ECO:0007669"/>
    <property type="project" value="TreeGrafter"/>
</dbReference>
<accession>A0A8J3ZDE5</accession>
<evidence type="ECO:0000256" key="3">
    <source>
        <dbReference type="ARBA" id="ARBA00023163"/>
    </source>
</evidence>
<evidence type="ECO:0000256" key="1">
    <source>
        <dbReference type="ARBA" id="ARBA00023015"/>
    </source>
</evidence>
<dbReference type="AlphaFoldDB" id="A0A8J3ZDE5"/>